<comment type="caution">
    <text evidence="2">The sequence shown here is derived from an EMBL/GenBank/DDBJ whole genome shotgun (WGS) entry which is preliminary data.</text>
</comment>
<proteinExistence type="predicted"/>
<protein>
    <recommendedName>
        <fullName evidence="4">Transmembrane protein</fullName>
    </recommendedName>
</protein>
<evidence type="ECO:0000313" key="3">
    <source>
        <dbReference type="Proteomes" id="UP001140091"/>
    </source>
</evidence>
<keyword evidence="3" id="KW-1185">Reference proteome</keyword>
<dbReference type="EMBL" id="JANBPK010001047">
    <property type="protein sequence ID" value="KAJ2926756.1"/>
    <property type="molecule type" value="Genomic_DNA"/>
</dbReference>
<dbReference type="OrthoDB" id="3363417at2759"/>
<organism evidence="2 3">
    <name type="scientific">Candolleomyces eurysporus</name>
    <dbReference type="NCBI Taxonomy" id="2828524"/>
    <lineage>
        <taxon>Eukaryota</taxon>
        <taxon>Fungi</taxon>
        <taxon>Dikarya</taxon>
        <taxon>Basidiomycota</taxon>
        <taxon>Agaricomycotina</taxon>
        <taxon>Agaricomycetes</taxon>
        <taxon>Agaricomycetidae</taxon>
        <taxon>Agaricales</taxon>
        <taxon>Agaricineae</taxon>
        <taxon>Psathyrellaceae</taxon>
        <taxon>Candolleomyces</taxon>
    </lineage>
</organism>
<feature type="non-terminal residue" evidence="2">
    <location>
        <position position="205"/>
    </location>
</feature>
<dbReference type="AlphaFoldDB" id="A0A9W8J0F9"/>
<name>A0A9W8J0F9_9AGAR</name>
<evidence type="ECO:0000313" key="2">
    <source>
        <dbReference type="EMBL" id="KAJ2926756.1"/>
    </source>
</evidence>
<evidence type="ECO:0008006" key="4">
    <source>
        <dbReference type="Google" id="ProtNLM"/>
    </source>
</evidence>
<evidence type="ECO:0000256" key="1">
    <source>
        <dbReference type="SAM" id="Phobius"/>
    </source>
</evidence>
<dbReference type="Proteomes" id="UP001140091">
    <property type="component" value="Unassembled WGS sequence"/>
</dbReference>
<feature type="transmembrane region" description="Helical" evidence="1">
    <location>
        <begin position="42"/>
        <end position="67"/>
    </location>
</feature>
<keyword evidence="1" id="KW-1133">Transmembrane helix</keyword>
<keyword evidence="1" id="KW-0812">Transmembrane</keyword>
<reference evidence="2" key="1">
    <citation type="submission" date="2022-06" db="EMBL/GenBank/DDBJ databases">
        <title>Genome Sequence of Candolleomyces eurysporus.</title>
        <authorList>
            <person name="Buettner E."/>
        </authorList>
    </citation>
    <scope>NUCLEOTIDE SEQUENCE</scope>
    <source>
        <strain evidence="2">VTCC 930004</strain>
    </source>
</reference>
<accession>A0A9W8J0F9</accession>
<keyword evidence="1" id="KW-0472">Membrane</keyword>
<sequence>MNITSYVSEVTTQFTSIPPTSYPGLLWSYYIQYLWKYEPNSWVATIAYSCRVLAVLLCLPTIILALLDISSYAIARTLGIVDDVKASTSDKVTATQVQAPTIRVEASTDSASTDSDVDSLGGSTLLATPSSVDSLLVEGPPPQHPKEFFATENNLKLSGVDVLSPAASRASSPVLTRKKLAAERDDADFTLRYRQQPQTTSYDNH</sequence>
<gene>
    <name evidence="2" type="ORF">H1R20_g10323</name>
</gene>